<dbReference type="AlphaFoldDB" id="A0A7C3PIV1"/>
<reference evidence="2" key="1">
    <citation type="journal article" date="2020" name="mSystems">
        <title>Genome- and Community-Level Interaction Insights into Carbon Utilization and Element Cycling Functions of Hydrothermarchaeota in Hydrothermal Sediment.</title>
        <authorList>
            <person name="Zhou Z."/>
            <person name="Liu Y."/>
            <person name="Xu W."/>
            <person name="Pan J."/>
            <person name="Luo Z.H."/>
            <person name="Li M."/>
        </authorList>
    </citation>
    <scope>NUCLEOTIDE SEQUENCE [LARGE SCALE GENOMIC DNA]</scope>
    <source>
        <strain evidence="2">SpSt-418</strain>
    </source>
</reference>
<keyword evidence="1" id="KW-0812">Transmembrane</keyword>
<dbReference type="EMBL" id="DSRU01000355">
    <property type="protein sequence ID" value="HFN00976.1"/>
    <property type="molecule type" value="Genomic_DNA"/>
</dbReference>
<keyword evidence="1" id="KW-1133">Transmembrane helix</keyword>
<name>A0A7C3PIV1_9CYAN</name>
<organism evidence="2">
    <name type="scientific">Oscillatoriales cyanobacterium SpSt-418</name>
    <dbReference type="NCBI Taxonomy" id="2282169"/>
    <lineage>
        <taxon>Bacteria</taxon>
        <taxon>Bacillati</taxon>
        <taxon>Cyanobacteriota</taxon>
        <taxon>Cyanophyceae</taxon>
        <taxon>Oscillatoriophycideae</taxon>
        <taxon>Oscillatoriales</taxon>
    </lineage>
</organism>
<gene>
    <name evidence="2" type="ORF">ENR64_25125</name>
</gene>
<evidence type="ECO:0000256" key="1">
    <source>
        <dbReference type="SAM" id="Phobius"/>
    </source>
</evidence>
<evidence type="ECO:0000313" key="2">
    <source>
        <dbReference type="EMBL" id="HFN00976.1"/>
    </source>
</evidence>
<keyword evidence="1" id="KW-0472">Membrane</keyword>
<proteinExistence type="predicted"/>
<accession>A0A7C3PIV1</accession>
<protein>
    <submittedName>
        <fullName evidence="2">Uncharacterized protein</fullName>
    </submittedName>
</protein>
<feature type="transmembrane region" description="Helical" evidence="1">
    <location>
        <begin position="83"/>
        <end position="104"/>
    </location>
</feature>
<comment type="caution">
    <text evidence="2">The sequence shown here is derived from an EMBL/GenBank/DDBJ whole genome shotgun (WGS) entry which is preliminary data.</text>
</comment>
<sequence>MRANTFNNSSPSCPVCHSNRGDRSHRSITGLLTCQHCRERLVVSWSGHYVRDPFITKQRQTELLLRRRSHPLARIWRNLNQPLSLLLFTALGSAICIGFASILLPDVPEPAINQQHPTHKDIQSP</sequence>